<keyword evidence="4 7" id="KW-0238">DNA-binding</keyword>
<keyword evidence="1 6" id="KW-0597">Phosphoprotein</keyword>
<accession>H6SL50</accession>
<dbReference type="Gene3D" id="6.10.250.690">
    <property type="match status" value="1"/>
</dbReference>
<evidence type="ECO:0000256" key="2">
    <source>
        <dbReference type="ARBA" id="ARBA00023012"/>
    </source>
</evidence>
<feature type="domain" description="OmpR/PhoB-type" evidence="9">
    <location>
        <begin position="141"/>
        <end position="237"/>
    </location>
</feature>
<dbReference type="STRING" id="1150469.RSPPHO_02089"/>
<dbReference type="InterPro" id="IPR001867">
    <property type="entry name" value="OmpR/PhoB-type_DNA-bd"/>
</dbReference>
<evidence type="ECO:0000256" key="5">
    <source>
        <dbReference type="ARBA" id="ARBA00023163"/>
    </source>
</evidence>
<dbReference type="InterPro" id="IPR036388">
    <property type="entry name" value="WH-like_DNA-bd_sf"/>
</dbReference>
<dbReference type="RefSeq" id="WP_014415349.1">
    <property type="nucleotide sequence ID" value="NC_017059.1"/>
</dbReference>
<dbReference type="HOGENOM" id="CLU_000445_30_4_5"/>
<dbReference type="SUPFAM" id="SSF46894">
    <property type="entry name" value="C-terminal effector domain of the bipartite response regulators"/>
    <property type="match status" value="1"/>
</dbReference>
<dbReference type="PROSITE" id="PS50110">
    <property type="entry name" value="RESPONSE_REGULATORY"/>
    <property type="match status" value="1"/>
</dbReference>
<dbReference type="Pfam" id="PF00072">
    <property type="entry name" value="Response_reg"/>
    <property type="match status" value="1"/>
</dbReference>
<dbReference type="PATRIC" id="fig|1150469.3.peg.2354"/>
<dbReference type="Pfam" id="PF00486">
    <property type="entry name" value="Trans_reg_C"/>
    <property type="match status" value="1"/>
</dbReference>
<dbReference type="InterPro" id="IPR039420">
    <property type="entry name" value="WalR-like"/>
</dbReference>
<dbReference type="eggNOG" id="COG0745">
    <property type="taxonomic scope" value="Bacteria"/>
</dbReference>
<keyword evidence="3" id="KW-0805">Transcription regulation</keyword>
<evidence type="ECO:0000256" key="4">
    <source>
        <dbReference type="ARBA" id="ARBA00023125"/>
    </source>
</evidence>
<evidence type="ECO:0000259" key="8">
    <source>
        <dbReference type="PROSITE" id="PS50110"/>
    </source>
</evidence>
<evidence type="ECO:0000256" key="1">
    <source>
        <dbReference type="ARBA" id="ARBA00022553"/>
    </source>
</evidence>
<keyword evidence="2" id="KW-0902">Two-component regulatory system</keyword>
<feature type="domain" description="Response regulatory" evidence="8">
    <location>
        <begin position="12"/>
        <end position="125"/>
    </location>
</feature>
<reference evidence="10 11" key="1">
    <citation type="submission" date="2012-02" db="EMBL/GenBank/DDBJ databases">
        <title>Shotgun genome sequence of Phaeospirillum photometricum DSM 122.</title>
        <authorList>
            <person name="Duquesne K."/>
            <person name="Sturgis J."/>
        </authorList>
    </citation>
    <scope>NUCLEOTIDE SEQUENCE [LARGE SCALE GENOMIC DNA]</scope>
    <source>
        <strain evidence="11">DSM122</strain>
    </source>
</reference>
<evidence type="ECO:0000313" key="11">
    <source>
        <dbReference type="Proteomes" id="UP000033220"/>
    </source>
</evidence>
<keyword evidence="11" id="KW-1185">Reference proteome</keyword>
<dbReference type="Gene3D" id="3.40.50.2300">
    <property type="match status" value="1"/>
</dbReference>
<dbReference type="KEGG" id="rpm:RSPPHO_02089"/>
<dbReference type="PANTHER" id="PTHR48111:SF4">
    <property type="entry name" value="DNA-BINDING DUAL TRANSCRIPTIONAL REGULATOR OMPR"/>
    <property type="match status" value="1"/>
</dbReference>
<dbReference type="InterPro" id="IPR011006">
    <property type="entry name" value="CheY-like_superfamily"/>
</dbReference>
<dbReference type="PANTHER" id="PTHR48111">
    <property type="entry name" value="REGULATOR OF RPOS"/>
    <property type="match status" value="1"/>
</dbReference>
<dbReference type="InterPro" id="IPR001789">
    <property type="entry name" value="Sig_transdc_resp-reg_receiver"/>
</dbReference>
<evidence type="ECO:0000256" key="3">
    <source>
        <dbReference type="ARBA" id="ARBA00023015"/>
    </source>
</evidence>
<dbReference type="PROSITE" id="PS51755">
    <property type="entry name" value="OMPR_PHOB"/>
    <property type="match status" value="1"/>
</dbReference>
<feature type="modified residue" description="4-aspartylphosphate" evidence="6">
    <location>
        <position position="61"/>
    </location>
</feature>
<name>H6SL50_PARPM</name>
<dbReference type="SMART" id="SM00862">
    <property type="entry name" value="Trans_reg_C"/>
    <property type="match status" value="1"/>
</dbReference>
<dbReference type="CDD" id="cd00383">
    <property type="entry name" value="trans_reg_C"/>
    <property type="match status" value="1"/>
</dbReference>
<dbReference type="CDD" id="cd17574">
    <property type="entry name" value="REC_OmpR"/>
    <property type="match status" value="1"/>
</dbReference>
<dbReference type="GO" id="GO:0006355">
    <property type="term" value="P:regulation of DNA-templated transcription"/>
    <property type="evidence" value="ECO:0007669"/>
    <property type="project" value="InterPro"/>
</dbReference>
<protein>
    <submittedName>
        <fullName evidence="10">Two component transcriptional regulator, winged helix family</fullName>
    </submittedName>
</protein>
<dbReference type="OrthoDB" id="9784252at2"/>
<dbReference type="Proteomes" id="UP000033220">
    <property type="component" value="Chromosome DSM 122"/>
</dbReference>
<dbReference type="GO" id="GO:0000976">
    <property type="term" value="F:transcription cis-regulatory region binding"/>
    <property type="evidence" value="ECO:0007669"/>
    <property type="project" value="TreeGrafter"/>
</dbReference>
<dbReference type="AlphaFoldDB" id="H6SL50"/>
<evidence type="ECO:0000256" key="6">
    <source>
        <dbReference type="PROSITE-ProRule" id="PRU00169"/>
    </source>
</evidence>
<dbReference type="EMBL" id="HE663493">
    <property type="protein sequence ID" value="CCG08715.1"/>
    <property type="molecule type" value="Genomic_DNA"/>
</dbReference>
<evidence type="ECO:0000256" key="7">
    <source>
        <dbReference type="PROSITE-ProRule" id="PRU01091"/>
    </source>
</evidence>
<dbReference type="InterPro" id="IPR016032">
    <property type="entry name" value="Sig_transdc_resp-reg_C-effctor"/>
</dbReference>
<dbReference type="Gene3D" id="1.10.10.10">
    <property type="entry name" value="Winged helix-like DNA-binding domain superfamily/Winged helix DNA-binding domain"/>
    <property type="match status" value="1"/>
</dbReference>
<organism evidence="10 11">
    <name type="scientific">Pararhodospirillum photometricum DSM 122</name>
    <dbReference type="NCBI Taxonomy" id="1150469"/>
    <lineage>
        <taxon>Bacteria</taxon>
        <taxon>Pseudomonadati</taxon>
        <taxon>Pseudomonadota</taxon>
        <taxon>Alphaproteobacteria</taxon>
        <taxon>Rhodospirillales</taxon>
        <taxon>Rhodospirillaceae</taxon>
        <taxon>Pararhodospirillum</taxon>
    </lineage>
</organism>
<dbReference type="GO" id="GO:0032993">
    <property type="term" value="C:protein-DNA complex"/>
    <property type="evidence" value="ECO:0007669"/>
    <property type="project" value="TreeGrafter"/>
</dbReference>
<dbReference type="GO" id="GO:0005829">
    <property type="term" value="C:cytosol"/>
    <property type="evidence" value="ECO:0007669"/>
    <property type="project" value="TreeGrafter"/>
</dbReference>
<sequence>MTASDAVAPSPHVLVVDDDPRLASLLGRFLSGNGFVVSTAADAEAARQHLGLMCFDLLIIDVMMPGEDGLSLTRAVRTTSSVPILMLTARGQTDDRVLGLESGADDYLAKPFDPRELLLRVRGLLRRMRETPEPPASAAPTGGLPLGAYVFDLERQELRRGEAPVHLTTGELALLRVLAERRGEALSREDLAALTGAEGNPRAIDVQVTRLRKKIDDDPRAPRYLRTVRGKGYQLTPG</sequence>
<keyword evidence="5" id="KW-0804">Transcription</keyword>
<proteinExistence type="predicted"/>
<feature type="DNA-binding region" description="OmpR/PhoB-type" evidence="7">
    <location>
        <begin position="141"/>
        <end position="237"/>
    </location>
</feature>
<evidence type="ECO:0000259" key="9">
    <source>
        <dbReference type="PROSITE" id="PS51755"/>
    </source>
</evidence>
<gene>
    <name evidence="10" type="ORF">RSPPHO_02089</name>
</gene>
<dbReference type="SMART" id="SM00448">
    <property type="entry name" value="REC"/>
    <property type="match status" value="1"/>
</dbReference>
<dbReference type="SUPFAM" id="SSF52172">
    <property type="entry name" value="CheY-like"/>
    <property type="match status" value="1"/>
</dbReference>
<dbReference type="GO" id="GO:0000156">
    <property type="term" value="F:phosphorelay response regulator activity"/>
    <property type="evidence" value="ECO:0007669"/>
    <property type="project" value="TreeGrafter"/>
</dbReference>
<evidence type="ECO:0000313" key="10">
    <source>
        <dbReference type="EMBL" id="CCG08715.1"/>
    </source>
</evidence>